<dbReference type="Proteomes" id="UP000886400">
    <property type="component" value="Unassembled WGS sequence"/>
</dbReference>
<dbReference type="AlphaFoldDB" id="A0A7C6E7P7"/>
<comment type="caution">
    <text evidence="2">The sequence shown here is derived from an EMBL/GenBank/DDBJ whole genome shotgun (WGS) entry which is preliminary data.</text>
</comment>
<dbReference type="InterPro" id="IPR001633">
    <property type="entry name" value="EAL_dom"/>
</dbReference>
<dbReference type="InterPro" id="IPR050706">
    <property type="entry name" value="Cyclic-di-GMP_PDE-like"/>
</dbReference>
<dbReference type="Gene3D" id="3.20.20.450">
    <property type="entry name" value="EAL domain"/>
    <property type="match status" value="1"/>
</dbReference>
<reference evidence="2" key="1">
    <citation type="journal article" date="2020" name="mSystems">
        <title>Genome- and Community-Level Interaction Insights into Carbon Utilization and Element Cycling Functions of Hydrothermarchaeota in Hydrothermal Sediment.</title>
        <authorList>
            <person name="Zhou Z."/>
            <person name="Liu Y."/>
            <person name="Xu W."/>
            <person name="Pan J."/>
            <person name="Luo Z.H."/>
            <person name="Li M."/>
        </authorList>
    </citation>
    <scope>NUCLEOTIDE SEQUENCE [LARGE SCALE GENOMIC DNA]</scope>
    <source>
        <strain evidence="2">SpSt-1135</strain>
    </source>
</reference>
<dbReference type="SUPFAM" id="SSF141868">
    <property type="entry name" value="EAL domain-like"/>
    <property type="match status" value="1"/>
</dbReference>
<feature type="non-terminal residue" evidence="2">
    <location>
        <position position="1"/>
    </location>
</feature>
<sequence>YLSELPFDYIKIDISFVKKMLFDSKAKSVVETIIYLSHNLGIKTIAEGVETQEQLSMLEKLGCDAVQGFLLSMPLPKEDFDHLIGD</sequence>
<feature type="domain" description="EAL" evidence="1">
    <location>
        <begin position="1"/>
        <end position="86"/>
    </location>
</feature>
<dbReference type="CDD" id="cd01948">
    <property type="entry name" value="EAL"/>
    <property type="match status" value="1"/>
</dbReference>
<dbReference type="PANTHER" id="PTHR33121:SF71">
    <property type="entry name" value="OXYGEN SENSOR PROTEIN DOSP"/>
    <property type="match status" value="1"/>
</dbReference>
<accession>A0A7C6E7P7</accession>
<dbReference type="InterPro" id="IPR035919">
    <property type="entry name" value="EAL_sf"/>
</dbReference>
<protein>
    <submittedName>
        <fullName evidence="2">EAL domain-containing protein</fullName>
    </submittedName>
</protein>
<evidence type="ECO:0000313" key="2">
    <source>
        <dbReference type="EMBL" id="HHS48487.1"/>
    </source>
</evidence>
<name>A0A7C6E7P7_DESAE</name>
<dbReference type="GO" id="GO:0071111">
    <property type="term" value="F:cyclic-guanylate-specific phosphodiesterase activity"/>
    <property type="evidence" value="ECO:0007669"/>
    <property type="project" value="InterPro"/>
</dbReference>
<gene>
    <name evidence="2" type="ORF">ENM99_01285</name>
</gene>
<organism evidence="2">
    <name type="scientific">Desulfurella acetivorans</name>
    <dbReference type="NCBI Taxonomy" id="33002"/>
    <lineage>
        <taxon>Bacteria</taxon>
        <taxon>Pseudomonadati</taxon>
        <taxon>Campylobacterota</taxon>
        <taxon>Desulfurellia</taxon>
        <taxon>Desulfurellales</taxon>
        <taxon>Desulfurellaceae</taxon>
        <taxon>Desulfurella</taxon>
    </lineage>
</organism>
<dbReference type="Pfam" id="PF00563">
    <property type="entry name" value="EAL"/>
    <property type="match status" value="1"/>
</dbReference>
<evidence type="ECO:0000259" key="1">
    <source>
        <dbReference type="PROSITE" id="PS50883"/>
    </source>
</evidence>
<dbReference type="PANTHER" id="PTHR33121">
    <property type="entry name" value="CYCLIC DI-GMP PHOSPHODIESTERASE PDEF"/>
    <property type="match status" value="1"/>
</dbReference>
<dbReference type="PROSITE" id="PS50883">
    <property type="entry name" value="EAL"/>
    <property type="match status" value="1"/>
</dbReference>
<dbReference type="EMBL" id="DRZX01000061">
    <property type="protein sequence ID" value="HHS48487.1"/>
    <property type="molecule type" value="Genomic_DNA"/>
</dbReference>
<proteinExistence type="predicted"/>